<dbReference type="EMBL" id="CM003108">
    <property type="protein sequence ID" value="KUI73937.1"/>
    <property type="molecule type" value="Genomic_DNA"/>
</dbReference>
<dbReference type="GO" id="GO:0047560">
    <property type="term" value="F:3-dehydrosphinganine reductase activity"/>
    <property type="evidence" value="ECO:0007669"/>
    <property type="project" value="TreeGrafter"/>
</dbReference>
<keyword evidence="1" id="KW-1133">Transmembrane helix</keyword>
<dbReference type="Gene3D" id="3.40.50.720">
    <property type="entry name" value="NAD(P)-binding Rossmann-like Domain"/>
    <property type="match status" value="1"/>
</dbReference>
<sequence length="247" mass="26705">MGALMSSNAFPSRAVPRGQDSKLAILIARDSQRLRGAIEYVKAGALSPETQRFHFIAADLTSNEARANVIAQSTARNAGLPPDVMDANYFSNAYMAHAALRGWLKTEKGQTGPTGQKPKGEGVHVKAGKPPARHIIFTSSFLALYPIAGYAPYSPKETDDGQTPEVVARKSIQGLESGHELVATDFLTKFVLSTIMGVIKRGGLLNALVDWAIGCLSLLILVFVRWDMDRKVQNRGKLHGDSGMKSQ</sequence>
<dbReference type="GO" id="GO:0005789">
    <property type="term" value="C:endoplasmic reticulum membrane"/>
    <property type="evidence" value="ECO:0007669"/>
    <property type="project" value="TreeGrafter"/>
</dbReference>
<dbReference type="OrthoDB" id="10267115at2759"/>
<reference evidence="2" key="1">
    <citation type="submission" date="2014-12" db="EMBL/GenBank/DDBJ databases">
        <title>Genome Sequence of Valsa Canker Pathogens Uncovers a Specific Adaption of Colonization on Woody Bark.</title>
        <authorList>
            <person name="Yin Z."/>
            <person name="Liu H."/>
            <person name="Gao X."/>
            <person name="Li Z."/>
            <person name="Song N."/>
            <person name="Ke X."/>
            <person name="Dai Q."/>
            <person name="Wu Y."/>
            <person name="Sun Y."/>
            <person name="Xu J.-R."/>
            <person name="Kang Z.K."/>
            <person name="Wang L."/>
            <person name="Huang L."/>
        </authorList>
    </citation>
    <scope>NUCLEOTIDE SEQUENCE [LARGE SCALE GENOMIC DNA]</scope>
    <source>
        <strain evidence="2">03-8</strain>
    </source>
</reference>
<protein>
    <submittedName>
        <fullName evidence="2">3-ketodihydrosphingosine reductase gsl-3</fullName>
    </submittedName>
</protein>
<gene>
    <name evidence="2" type="ORF">VM1G_09647</name>
</gene>
<dbReference type="InterPro" id="IPR036291">
    <property type="entry name" value="NAD(P)-bd_dom_sf"/>
</dbReference>
<proteinExistence type="predicted"/>
<dbReference type="GO" id="GO:0006666">
    <property type="term" value="P:3-keto-sphinganine metabolic process"/>
    <property type="evidence" value="ECO:0007669"/>
    <property type="project" value="TreeGrafter"/>
</dbReference>
<dbReference type="GO" id="GO:0030148">
    <property type="term" value="P:sphingolipid biosynthetic process"/>
    <property type="evidence" value="ECO:0007669"/>
    <property type="project" value="TreeGrafter"/>
</dbReference>
<dbReference type="SUPFAM" id="SSF51735">
    <property type="entry name" value="NAD(P)-binding Rossmann-fold domains"/>
    <property type="match status" value="1"/>
</dbReference>
<evidence type="ECO:0000256" key="1">
    <source>
        <dbReference type="SAM" id="Phobius"/>
    </source>
</evidence>
<organism evidence="2 3">
    <name type="scientific">Cytospora mali</name>
    <name type="common">Apple Valsa canker fungus</name>
    <name type="synonym">Valsa mali</name>
    <dbReference type="NCBI Taxonomy" id="578113"/>
    <lineage>
        <taxon>Eukaryota</taxon>
        <taxon>Fungi</taxon>
        <taxon>Dikarya</taxon>
        <taxon>Ascomycota</taxon>
        <taxon>Pezizomycotina</taxon>
        <taxon>Sordariomycetes</taxon>
        <taxon>Sordariomycetidae</taxon>
        <taxon>Diaporthales</taxon>
        <taxon>Cytosporaceae</taxon>
        <taxon>Cytospora</taxon>
    </lineage>
</organism>
<evidence type="ECO:0000313" key="2">
    <source>
        <dbReference type="EMBL" id="KUI73937.1"/>
    </source>
</evidence>
<evidence type="ECO:0000313" key="3">
    <source>
        <dbReference type="Proteomes" id="UP000078559"/>
    </source>
</evidence>
<dbReference type="Proteomes" id="UP000078559">
    <property type="component" value="Chromosome 11"/>
</dbReference>
<accession>A0A194WC63</accession>
<dbReference type="PANTHER" id="PTHR43550">
    <property type="entry name" value="3-KETODIHYDROSPHINGOSINE REDUCTASE"/>
    <property type="match status" value="1"/>
</dbReference>
<keyword evidence="3" id="KW-1185">Reference proteome</keyword>
<feature type="transmembrane region" description="Helical" evidence="1">
    <location>
        <begin position="204"/>
        <end position="224"/>
    </location>
</feature>
<dbReference type="PANTHER" id="PTHR43550:SF3">
    <property type="entry name" value="3-KETODIHYDROSPHINGOSINE REDUCTASE"/>
    <property type="match status" value="1"/>
</dbReference>
<keyword evidence="1" id="KW-0472">Membrane</keyword>
<keyword evidence="1" id="KW-0812">Transmembrane</keyword>
<dbReference type="AlphaFoldDB" id="A0A194WC63"/>
<name>A0A194WC63_CYTMA</name>